<evidence type="ECO:0000256" key="1">
    <source>
        <dbReference type="SAM" id="Phobius"/>
    </source>
</evidence>
<comment type="caution">
    <text evidence="2">The sequence shown here is derived from an EMBL/GenBank/DDBJ whole genome shotgun (WGS) entry which is preliminary data.</text>
</comment>
<feature type="transmembrane region" description="Helical" evidence="1">
    <location>
        <begin position="216"/>
        <end position="238"/>
    </location>
</feature>
<reference evidence="2" key="2">
    <citation type="journal article" date="2023" name="Microbiol Resour">
        <title>Decontamination and Annotation of the Draft Genome Sequence of the Oomycete Lagenidium giganteum ARSEF 373.</title>
        <authorList>
            <person name="Morgan W.R."/>
            <person name="Tartar A."/>
        </authorList>
    </citation>
    <scope>NUCLEOTIDE SEQUENCE</scope>
    <source>
        <strain evidence="2">ARSEF 373</strain>
    </source>
</reference>
<feature type="transmembrane region" description="Helical" evidence="1">
    <location>
        <begin position="178"/>
        <end position="196"/>
    </location>
</feature>
<accession>A0AAV2Z3L3</accession>
<organism evidence="2 3">
    <name type="scientific">Lagenidium giganteum</name>
    <dbReference type="NCBI Taxonomy" id="4803"/>
    <lineage>
        <taxon>Eukaryota</taxon>
        <taxon>Sar</taxon>
        <taxon>Stramenopiles</taxon>
        <taxon>Oomycota</taxon>
        <taxon>Peronosporomycetes</taxon>
        <taxon>Pythiales</taxon>
        <taxon>Pythiaceae</taxon>
    </lineage>
</organism>
<name>A0AAV2Z3L3_9STRA</name>
<dbReference type="InterPro" id="IPR032675">
    <property type="entry name" value="LRR_dom_sf"/>
</dbReference>
<sequence length="672" mass="75938">MRRFRSHRSTRNFHVHLSPASFRCSWLLVLALHAFCTAYYVVVAALYQYLQKTGVIWTVQLYSLSIDVAVYAWISALHALLASGHAWGIARMIWRSILDRQLVFSRLSMRPREADDHPRHSLCREVWNAVSTRRGLLGIESEYFDLRVAVQETIEIVLQSCQGYRMSWFLSRMWLQRLYVGMIVLNCWIGAFVHFLSRGHGSSTEHSARTRVQLVLIDMLLDIMSTIIIPCVLFRTYYDHYDASRLDFELSFYYDDLLLMNFLNEFRLLLVNNKYDLMVRCTFAIGLLVSMESIKGTVKRAVEATAIVPTSTSTTTLHVIVVAPQSRLPSSSQHFTKSGRTLSIKPVGRIDQFVNAVHVIFVLWGCVVLGAQLQAQAIAESTNCIVAVHPWFRPKAGCALVELSGLQLSGDKRALVELSGLQLSGDKCVLVNELGKFDEEVVSYLILRHHAALHMPANIQGLSNLVGLKLDIVSLVEWGDDAALTDTHHPKLQFLFLVRFNATAIPPGMLSPDFPKFLNDIEFCVTTLPELPPTLPTLWPEYMWLYVDYANWTVIPDVMLEMKLSFLRLEHNHIHDVPPELFTKSSASFIALSGNPISELPEVDMKRTLDMLIMDATSISAFPSWLDPSVTKVIAANTPFCNSSENQLITTVNGQSVCSYDPTCRQLHLVTS</sequence>
<feature type="transmembrane region" description="Helical" evidence="1">
    <location>
        <begin position="70"/>
        <end position="90"/>
    </location>
</feature>
<keyword evidence="1" id="KW-0812">Transmembrane</keyword>
<dbReference type="Proteomes" id="UP001146120">
    <property type="component" value="Unassembled WGS sequence"/>
</dbReference>
<dbReference type="PROSITE" id="PS51450">
    <property type="entry name" value="LRR"/>
    <property type="match status" value="1"/>
</dbReference>
<dbReference type="Gene3D" id="3.80.10.10">
    <property type="entry name" value="Ribonuclease Inhibitor"/>
    <property type="match status" value="1"/>
</dbReference>
<evidence type="ECO:0000313" key="3">
    <source>
        <dbReference type="Proteomes" id="UP001146120"/>
    </source>
</evidence>
<protein>
    <recommendedName>
        <fullName evidence="4">Leucine-rich repeat domain-containing protein</fullName>
    </recommendedName>
</protein>
<keyword evidence="1" id="KW-0472">Membrane</keyword>
<dbReference type="SUPFAM" id="SSF52058">
    <property type="entry name" value="L domain-like"/>
    <property type="match status" value="1"/>
</dbReference>
<feature type="transmembrane region" description="Helical" evidence="1">
    <location>
        <begin position="26"/>
        <end position="50"/>
    </location>
</feature>
<evidence type="ECO:0008006" key="4">
    <source>
        <dbReference type="Google" id="ProtNLM"/>
    </source>
</evidence>
<feature type="transmembrane region" description="Helical" evidence="1">
    <location>
        <begin position="353"/>
        <end position="373"/>
    </location>
</feature>
<dbReference type="InterPro" id="IPR001611">
    <property type="entry name" value="Leu-rich_rpt"/>
</dbReference>
<proteinExistence type="predicted"/>
<evidence type="ECO:0000313" key="2">
    <source>
        <dbReference type="EMBL" id="DBA00220.1"/>
    </source>
</evidence>
<dbReference type="EMBL" id="DAKRPA010000068">
    <property type="protein sequence ID" value="DBA00220.1"/>
    <property type="molecule type" value="Genomic_DNA"/>
</dbReference>
<keyword evidence="3" id="KW-1185">Reference proteome</keyword>
<gene>
    <name evidence="2" type="ORF">N0F65_007845</name>
</gene>
<reference evidence="2" key="1">
    <citation type="submission" date="2022-11" db="EMBL/GenBank/DDBJ databases">
        <authorList>
            <person name="Morgan W.R."/>
            <person name="Tartar A."/>
        </authorList>
    </citation>
    <scope>NUCLEOTIDE SEQUENCE</scope>
    <source>
        <strain evidence="2">ARSEF 373</strain>
    </source>
</reference>
<dbReference type="AlphaFoldDB" id="A0AAV2Z3L3"/>
<keyword evidence="1" id="KW-1133">Transmembrane helix</keyword>